<proteinExistence type="predicted"/>
<evidence type="ECO:0000313" key="2">
    <source>
        <dbReference type="EMBL" id="GMH05407.1"/>
    </source>
</evidence>
<evidence type="ECO:0000313" key="3">
    <source>
        <dbReference type="Proteomes" id="UP001279734"/>
    </source>
</evidence>
<name>A0AAD3S6H7_NEPGR</name>
<feature type="region of interest" description="Disordered" evidence="1">
    <location>
        <begin position="43"/>
        <end position="64"/>
    </location>
</feature>
<accession>A0AAD3S6H7</accession>
<evidence type="ECO:0000256" key="1">
    <source>
        <dbReference type="SAM" id="MobiDB-lite"/>
    </source>
</evidence>
<dbReference type="PANTHER" id="PTHR36615">
    <property type="entry name" value="PROTEIN, PUTATIVE-RELATED"/>
    <property type="match status" value="1"/>
</dbReference>
<dbReference type="EMBL" id="BSYO01000005">
    <property type="protein sequence ID" value="GMH05407.1"/>
    <property type="molecule type" value="Genomic_DNA"/>
</dbReference>
<protein>
    <submittedName>
        <fullName evidence="2">Uncharacterized protein</fullName>
    </submittedName>
</protein>
<keyword evidence="3" id="KW-1185">Reference proteome</keyword>
<reference evidence="2" key="1">
    <citation type="submission" date="2023-05" db="EMBL/GenBank/DDBJ databases">
        <title>Nepenthes gracilis genome sequencing.</title>
        <authorList>
            <person name="Fukushima K."/>
        </authorList>
    </citation>
    <scope>NUCLEOTIDE SEQUENCE</scope>
    <source>
        <strain evidence="2">SING2019-196</strain>
    </source>
</reference>
<dbReference type="PANTHER" id="PTHR36615:SF7">
    <property type="entry name" value="PROTEIN, PUTATIVE-RELATED"/>
    <property type="match status" value="1"/>
</dbReference>
<sequence>MTHSGSHHPDVLKTSESTYLCLYLYDFAIELDGSKNRKAEHIAGGARRKSMANGPPIETVSQGKSGRLIPKRGQVKIGIAVCIAHSVASSVSGRGGVRNASTAR</sequence>
<dbReference type="Proteomes" id="UP001279734">
    <property type="component" value="Unassembled WGS sequence"/>
</dbReference>
<organism evidence="2 3">
    <name type="scientific">Nepenthes gracilis</name>
    <name type="common">Slender pitcher plant</name>
    <dbReference type="NCBI Taxonomy" id="150966"/>
    <lineage>
        <taxon>Eukaryota</taxon>
        <taxon>Viridiplantae</taxon>
        <taxon>Streptophyta</taxon>
        <taxon>Embryophyta</taxon>
        <taxon>Tracheophyta</taxon>
        <taxon>Spermatophyta</taxon>
        <taxon>Magnoliopsida</taxon>
        <taxon>eudicotyledons</taxon>
        <taxon>Gunneridae</taxon>
        <taxon>Pentapetalae</taxon>
        <taxon>Caryophyllales</taxon>
        <taxon>Nepenthaceae</taxon>
        <taxon>Nepenthes</taxon>
    </lineage>
</organism>
<comment type="caution">
    <text evidence="2">The sequence shown here is derived from an EMBL/GenBank/DDBJ whole genome shotgun (WGS) entry which is preliminary data.</text>
</comment>
<dbReference type="AlphaFoldDB" id="A0AAD3S6H7"/>
<gene>
    <name evidence="2" type="ORF">Nepgr_007247</name>
</gene>